<keyword evidence="3" id="KW-1185">Reference proteome</keyword>
<dbReference type="OrthoDB" id="2537432at2759"/>
<keyword evidence="1" id="KW-1133">Transmembrane helix</keyword>
<name>A0A0D0BNM3_9AGAR</name>
<accession>A0A0D0BNM3</accession>
<feature type="transmembrane region" description="Helical" evidence="1">
    <location>
        <begin position="6"/>
        <end position="34"/>
    </location>
</feature>
<reference evidence="2 3" key="1">
    <citation type="submission" date="2014-04" db="EMBL/GenBank/DDBJ databases">
        <title>Evolutionary Origins and Diversification of the Mycorrhizal Mutualists.</title>
        <authorList>
            <consortium name="DOE Joint Genome Institute"/>
            <consortium name="Mycorrhizal Genomics Consortium"/>
            <person name="Kohler A."/>
            <person name="Kuo A."/>
            <person name="Nagy L.G."/>
            <person name="Floudas D."/>
            <person name="Copeland A."/>
            <person name="Barry K.W."/>
            <person name="Cichocki N."/>
            <person name="Veneault-Fourrey C."/>
            <person name="LaButti K."/>
            <person name="Lindquist E.A."/>
            <person name="Lipzen A."/>
            <person name="Lundell T."/>
            <person name="Morin E."/>
            <person name="Murat C."/>
            <person name="Riley R."/>
            <person name="Ohm R."/>
            <person name="Sun H."/>
            <person name="Tunlid A."/>
            <person name="Henrissat B."/>
            <person name="Grigoriev I.V."/>
            <person name="Hibbett D.S."/>
            <person name="Martin F."/>
        </authorList>
    </citation>
    <scope>NUCLEOTIDE SEQUENCE [LARGE SCALE GENOMIC DNA]</scope>
    <source>
        <strain evidence="2 3">FD-317 M1</strain>
    </source>
</reference>
<dbReference type="Proteomes" id="UP000053593">
    <property type="component" value="Unassembled WGS sequence"/>
</dbReference>
<sequence>MSLESIDGLLATCLVYMLGHVVITISLENAFLYIDHLLFYHRGKAKEEVPDPANYVCIALQQVSEHRMLEGFLSDNP</sequence>
<evidence type="ECO:0000313" key="2">
    <source>
        <dbReference type="EMBL" id="KIK56571.1"/>
    </source>
</evidence>
<gene>
    <name evidence="2" type="ORF">GYMLUDRAFT_46915</name>
</gene>
<keyword evidence="1" id="KW-0472">Membrane</keyword>
<evidence type="ECO:0000256" key="1">
    <source>
        <dbReference type="SAM" id="Phobius"/>
    </source>
</evidence>
<proteinExistence type="predicted"/>
<protein>
    <submittedName>
        <fullName evidence="2">Uncharacterized protein</fullName>
    </submittedName>
</protein>
<organism evidence="2 3">
    <name type="scientific">Collybiopsis luxurians FD-317 M1</name>
    <dbReference type="NCBI Taxonomy" id="944289"/>
    <lineage>
        <taxon>Eukaryota</taxon>
        <taxon>Fungi</taxon>
        <taxon>Dikarya</taxon>
        <taxon>Basidiomycota</taxon>
        <taxon>Agaricomycotina</taxon>
        <taxon>Agaricomycetes</taxon>
        <taxon>Agaricomycetidae</taxon>
        <taxon>Agaricales</taxon>
        <taxon>Marasmiineae</taxon>
        <taxon>Omphalotaceae</taxon>
        <taxon>Collybiopsis</taxon>
        <taxon>Collybiopsis luxurians</taxon>
    </lineage>
</organism>
<dbReference type="EMBL" id="KN834796">
    <property type="protein sequence ID" value="KIK56571.1"/>
    <property type="molecule type" value="Genomic_DNA"/>
</dbReference>
<keyword evidence="1" id="KW-0812">Transmembrane</keyword>
<dbReference type="AlphaFoldDB" id="A0A0D0BNM3"/>
<dbReference type="HOGENOM" id="CLU_2638314_0_0_1"/>
<evidence type="ECO:0000313" key="3">
    <source>
        <dbReference type="Proteomes" id="UP000053593"/>
    </source>
</evidence>